<dbReference type="PANTHER" id="PTHR33376">
    <property type="match status" value="1"/>
</dbReference>
<dbReference type="RefSeq" id="WP_307371097.1">
    <property type="nucleotide sequence ID" value="NZ_JAUSUW010000003.1"/>
</dbReference>
<accession>A0ABU0G718</accession>
<dbReference type="EMBL" id="JAUSUW010000003">
    <property type="protein sequence ID" value="MDQ0420475.1"/>
    <property type="molecule type" value="Genomic_DNA"/>
</dbReference>
<dbReference type="InterPro" id="IPR018389">
    <property type="entry name" value="DctP_fam"/>
</dbReference>
<evidence type="ECO:0000256" key="1">
    <source>
        <dbReference type="ARBA" id="ARBA00022729"/>
    </source>
</evidence>
<comment type="caution">
    <text evidence="3">The sequence shown here is derived from an EMBL/GenBank/DDBJ whole genome shotgun (WGS) entry which is preliminary data.</text>
</comment>
<dbReference type="Gene3D" id="3.40.190.170">
    <property type="entry name" value="Bacterial extracellular solute-binding protein, family 7"/>
    <property type="match status" value="1"/>
</dbReference>
<protein>
    <submittedName>
        <fullName evidence="3">TRAP-type C4-dicarboxylate transport system substrate-binding protein</fullName>
    </submittedName>
</protein>
<dbReference type="PANTHER" id="PTHR33376:SF15">
    <property type="entry name" value="BLL6794 PROTEIN"/>
    <property type="match status" value="1"/>
</dbReference>
<dbReference type="CDD" id="cd13665">
    <property type="entry name" value="PBP2_TRAP_Dctp3_4"/>
    <property type="match status" value="1"/>
</dbReference>
<evidence type="ECO:0000256" key="2">
    <source>
        <dbReference type="SAM" id="SignalP"/>
    </source>
</evidence>
<sequence length="344" mass="37355">MKIISSVVAATMLMAASVAQAEPVTLKFAHFWGANSGPHQDFALGWADQVTKCSGGEITFEYYTAGTQLGNVTKLEDALRAGLIDLGHGLNHLPRNRFTQATIIDTPLLSKSAYANSMTLWTLFKEGAISKPYEGLQVLALHAHAAGLVHTKGKAVRLPEDLKGMRIRSPSPAAALMLQELGAVPVGLPPGETYEAISKGTAEGTIFPWEGVAGFKLAEVLDYSSDLKLNAASFWFAMNENKYKSLSDAQRKCVDEASYEPLVKKAGDYWAKWDQPGLEQTKAAGNEIIEPDAAAQAAWQEAMKPVIVSYLASLKTDGFANAEEVYQRAQQLVPQYEAEYLARK</sequence>
<name>A0ABU0G718_9HYPH</name>
<dbReference type="NCBIfam" id="NF037995">
    <property type="entry name" value="TRAP_S1"/>
    <property type="match status" value="1"/>
</dbReference>
<dbReference type="Proteomes" id="UP001238496">
    <property type="component" value="Unassembled WGS sequence"/>
</dbReference>
<keyword evidence="1 2" id="KW-0732">Signal</keyword>
<evidence type="ECO:0000313" key="4">
    <source>
        <dbReference type="Proteomes" id="UP001238496"/>
    </source>
</evidence>
<feature type="chain" id="PRO_5047374913" evidence="2">
    <location>
        <begin position="22"/>
        <end position="344"/>
    </location>
</feature>
<dbReference type="Pfam" id="PF03480">
    <property type="entry name" value="DctP"/>
    <property type="match status" value="1"/>
</dbReference>
<reference evidence="3 4" key="1">
    <citation type="submission" date="2023-07" db="EMBL/GenBank/DDBJ databases">
        <title>Genomic Encyclopedia of Type Strains, Phase IV (KMG-IV): sequencing the most valuable type-strain genomes for metagenomic binning, comparative biology and taxonomic classification.</title>
        <authorList>
            <person name="Goeker M."/>
        </authorList>
    </citation>
    <scope>NUCLEOTIDE SEQUENCE [LARGE SCALE GENOMIC DNA]</scope>
    <source>
        <strain evidence="3 4">DSM 1111</strain>
    </source>
</reference>
<keyword evidence="4" id="KW-1185">Reference proteome</keyword>
<gene>
    <name evidence="3" type="ORF">J2045_001494</name>
</gene>
<feature type="signal peptide" evidence="2">
    <location>
        <begin position="1"/>
        <end position="21"/>
    </location>
</feature>
<evidence type="ECO:0000313" key="3">
    <source>
        <dbReference type="EMBL" id="MDQ0420475.1"/>
    </source>
</evidence>
<proteinExistence type="predicted"/>
<dbReference type="InterPro" id="IPR038404">
    <property type="entry name" value="TRAP_DctP_sf"/>
</dbReference>
<organism evidence="3 4">
    <name type="scientific">Peteryoungia aggregata LMG 23059</name>
    <dbReference type="NCBI Taxonomy" id="1368425"/>
    <lineage>
        <taxon>Bacteria</taxon>
        <taxon>Pseudomonadati</taxon>
        <taxon>Pseudomonadota</taxon>
        <taxon>Alphaproteobacteria</taxon>
        <taxon>Hyphomicrobiales</taxon>
        <taxon>Rhizobiaceae</taxon>
        <taxon>Peteryoungia</taxon>
    </lineage>
</organism>